<dbReference type="AlphaFoldDB" id="A0A834M8Q2"/>
<proteinExistence type="predicted"/>
<reference evidence="2" key="1">
    <citation type="submission" date="2020-08" db="EMBL/GenBank/DDBJ databases">
        <title>Genome sequencing and assembly of the red palm weevil Rhynchophorus ferrugineus.</title>
        <authorList>
            <person name="Dias G.B."/>
            <person name="Bergman C.M."/>
            <person name="Manee M."/>
        </authorList>
    </citation>
    <scope>NUCLEOTIDE SEQUENCE</scope>
    <source>
        <strain evidence="2">AA-2017</strain>
        <tissue evidence="2">Whole larva</tissue>
    </source>
</reference>
<evidence type="ECO:0000256" key="1">
    <source>
        <dbReference type="SAM" id="MobiDB-lite"/>
    </source>
</evidence>
<accession>A0A834M8Q2</accession>
<feature type="compositionally biased region" description="Basic and acidic residues" evidence="1">
    <location>
        <begin position="110"/>
        <end position="121"/>
    </location>
</feature>
<feature type="region of interest" description="Disordered" evidence="1">
    <location>
        <begin position="65"/>
        <end position="121"/>
    </location>
</feature>
<comment type="caution">
    <text evidence="2">The sequence shown here is derived from an EMBL/GenBank/DDBJ whole genome shotgun (WGS) entry which is preliminary data.</text>
</comment>
<sequence>MMRNICITSRRRLRSEQISISYADARANVFIIPMTGFDGESFRRLAYGAARSDFLIENETVTRNYSTSSERDEVHGGGDGGGRQSVAGRSTHPRRKLRVTRPRRIGRRGIRPERGGFRSGR</sequence>
<evidence type="ECO:0000313" key="2">
    <source>
        <dbReference type="EMBL" id="KAF7274828.1"/>
    </source>
</evidence>
<dbReference type="EMBL" id="JAACXV010012026">
    <property type="protein sequence ID" value="KAF7274828.1"/>
    <property type="molecule type" value="Genomic_DNA"/>
</dbReference>
<name>A0A834M8Q2_RHYFE</name>
<dbReference type="Proteomes" id="UP000625711">
    <property type="component" value="Unassembled WGS sequence"/>
</dbReference>
<keyword evidence="3" id="KW-1185">Reference proteome</keyword>
<gene>
    <name evidence="2" type="ORF">GWI33_012504</name>
</gene>
<protein>
    <submittedName>
        <fullName evidence="2">Uncharacterized protein</fullName>
    </submittedName>
</protein>
<feature type="compositionally biased region" description="Basic residues" evidence="1">
    <location>
        <begin position="91"/>
        <end position="109"/>
    </location>
</feature>
<evidence type="ECO:0000313" key="3">
    <source>
        <dbReference type="Proteomes" id="UP000625711"/>
    </source>
</evidence>
<organism evidence="2 3">
    <name type="scientific">Rhynchophorus ferrugineus</name>
    <name type="common">Red palm weevil</name>
    <name type="synonym">Curculio ferrugineus</name>
    <dbReference type="NCBI Taxonomy" id="354439"/>
    <lineage>
        <taxon>Eukaryota</taxon>
        <taxon>Metazoa</taxon>
        <taxon>Ecdysozoa</taxon>
        <taxon>Arthropoda</taxon>
        <taxon>Hexapoda</taxon>
        <taxon>Insecta</taxon>
        <taxon>Pterygota</taxon>
        <taxon>Neoptera</taxon>
        <taxon>Endopterygota</taxon>
        <taxon>Coleoptera</taxon>
        <taxon>Polyphaga</taxon>
        <taxon>Cucujiformia</taxon>
        <taxon>Curculionidae</taxon>
        <taxon>Dryophthorinae</taxon>
        <taxon>Rhynchophorus</taxon>
    </lineage>
</organism>